<organism evidence="5 6">
    <name type="scientific">Edaphochlamys debaryana</name>
    <dbReference type="NCBI Taxonomy" id="47281"/>
    <lineage>
        <taxon>Eukaryota</taxon>
        <taxon>Viridiplantae</taxon>
        <taxon>Chlorophyta</taxon>
        <taxon>core chlorophytes</taxon>
        <taxon>Chlorophyceae</taxon>
        <taxon>CS clade</taxon>
        <taxon>Chlamydomonadales</taxon>
        <taxon>Chlamydomonadales incertae sedis</taxon>
        <taxon>Edaphochlamys</taxon>
    </lineage>
</organism>
<reference evidence="5" key="1">
    <citation type="journal article" date="2020" name="bioRxiv">
        <title>Comparative genomics of Chlamydomonas.</title>
        <authorList>
            <person name="Craig R.J."/>
            <person name="Hasan A.R."/>
            <person name="Ness R.W."/>
            <person name="Keightley P.D."/>
        </authorList>
    </citation>
    <scope>NUCLEOTIDE SEQUENCE</scope>
    <source>
        <strain evidence="5">CCAP 11/70</strain>
    </source>
</reference>
<proteinExistence type="predicted"/>
<dbReference type="EMBL" id="JAEHOE010000165">
    <property type="protein sequence ID" value="KAG2483815.1"/>
    <property type="molecule type" value="Genomic_DNA"/>
</dbReference>
<feature type="domain" description="Fcf2 pre-rRNA processing C-terminal" evidence="4">
    <location>
        <begin position="106"/>
        <end position="197"/>
    </location>
</feature>
<accession>A0A835XMR9</accession>
<sequence>MGALASSLREALTARGGPRAASPKPEGQRHQRSSAGASTSTDAAKLGLDSDPNAIQWRPPNIKKAPELVSAPQRVAPGAGASKEKGLAKQLLVPPRANSPPPASAAEASKRWAELPATKITEEVKTELRLLRLRGAYDPKRFYKSFDETKFPKHFQIGTVLDSPGEFYSSRLTQRERGATITQEILADPSIEHARRKRYAKLQAEAVKHHRVKKRKTDLKRANNKPKRQKH</sequence>
<dbReference type="OrthoDB" id="427886at2759"/>
<dbReference type="InterPro" id="IPR039883">
    <property type="entry name" value="Fcf2/DNTTIP2"/>
</dbReference>
<comment type="caution">
    <text evidence="5">The sequence shown here is derived from an EMBL/GenBank/DDBJ whole genome shotgun (WGS) entry which is preliminary data.</text>
</comment>
<evidence type="ECO:0000313" key="5">
    <source>
        <dbReference type="EMBL" id="KAG2483815.1"/>
    </source>
</evidence>
<evidence type="ECO:0000256" key="2">
    <source>
        <dbReference type="ARBA" id="ARBA00023242"/>
    </source>
</evidence>
<keyword evidence="2" id="KW-0539">Nucleus</keyword>
<dbReference type="AlphaFoldDB" id="A0A835XMR9"/>
<dbReference type="GO" id="GO:0005730">
    <property type="term" value="C:nucleolus"/>
    <property type="evidence" value="ECO:0007669"/>
    <property type="project" value="UniProtKB-SubCell"/>
</dbReference>
<evidence type="ECO:0000256" key="1">
    <source>
        <dbReference type="ARBA" id="ARBA00004604"/>
    </source>
</evidence>
<keyword evidence="6" id="KW-1185">Reference proteome</keyword>
<feature type="compositionally biased region" description="Basic residues" evidence="3">
    <location>
        <begin position="208"/>
        <end position="231"/>
    </location>
</feature>
<dbReference type="PANTHER" id="PTHR21686">
    <property type="entry name" value="DEOXYNUCLEOTIDYLTRANSFERASE TERMINAL-INTERACTING PROTEIN 2"/>
    <property type="match status" value="1"/>
</dbReference>
<evidence type="ECO:0000313" key="6">
    <source>
        <dbReference type="Proteomes" id="UP000612055"/>
    </source>
</evidence>
<dbReference type="PANTHER" id="PTHR21686:SF12">
    <property type="entry name" value="DEOXYNUCLEOTIDYLTRANSFERASE TERMINAL-INTERACTING PROTEIN 2"/>
    <property type="match status" value="1"/>
</dbReference>
<protein>
    <recommendedName>
        <fullName evidence="4">Fcf2 pre-rRNA processing C-terminal domain-containing protein</fullName>
    </recommendedName>
</protein>
<dbReference type="GO" id="GO:0006396">
    <property type="term" value="P:RNA processing"/>
    <property type="evidence" value="ECO:0007669"/>
    <property type="project" value="TreeGrafter"/>
</dbReference>
<comment type="subcellular location">
    <subcellularLocation>
        <location evidence="1">Nucleus</location>
        <location evidence="1">Nucleolus</location>
    </subcellularLocation>
</comment>
<evidence type="ECO:0000259" key="4">
    <source>
        <dbReference type="Pfam" id="PF08698"/>
    </source>
</evidence>
<dbReference type="Pfam" id="PF08698">
    <property type="entry name" value="Fcf2"/>
    <property type="match status" value="1"/>
</dbReference>
<evidence type="ECO:0000256" key="3">
    <source>
        <dbReference type="SAM" id="MobiDB-lite"/>
    </source>
</evidence>
<dbReference type="InterPro" id="IPR014810">
    <property type="entry name" value="Fcf2_C"/>
</dbReference>
<feature type="region of interest" description="Disordered" evidence="3">
    <location>
        <begin position="205"/>
        <end position="231"/>
    </location>
</feature>
<name>A0A835XMR9_9CHLO</name>
<gene>
    <name evidence="5" type="ORF">HYH03_017338</name>
</gene>
<feature type="compositionally biased region" description="Low complexity" evidence="3">
    <location>
        <begin position="33"/>
        <end position="44"/>
    </location>
</feature>
<dbReference type="GO" id="GO:0003723">
    <property type="term" value="F:RNA binding"/>
    <property type="evidence" value="ECO:0007669"/>
    <property type="project" value="TreeGrafter"/>
</dbReference>
<feature type="region of interest" description="Disordered" evidence="3">
    <location>
        <begin position="1"/>
        <end position="110"/>
    </location>
</feature>
<dbReference type="Proteomes" id="UP000612055">
    <property type="component" value="Unassembled WGS sequence"/>
</dbReference>